<dbReference type="InterPro" id="IPR029058">
    <property type="entry name" value="AB_hydrolase_fold"/>
</dbReference>
<keyword evidence="2" id="KW-0614">Plasmid</keyword>
<evidence type="ECO:0000313" key="2">
    <source>
        <dbReference type="EMBL" id="API61264.1"/>
    </source>
</evidence>
<dbReference type="OrthoDB" id="9787933at2"/>
<protein>
    <recommendedName>
        <fullName evidence="1">Dienelactone hydrolase domain-containing protein</fullName>
    </recommendedName>
</protein>
<name>A0A1L4A051_9SPHN</name>
<organism evidence="2 3">
    <name type="scientific">Tardibacter chloracetimidivorans</name>
    <dbReference type="NCBI Taxonomy" id="1921510"/>
    <lineage>
        <taxon>Bacteria</taxon>
        <taxon>Pseudomonadati</taxon>
        <taxon>Pseudomonadota</taxon>
        <taxon>Alphaproteobacteria</taxon>
        <taxon>Sphingomonadales</taxon>
        <taxon>Sphingomonadaceae</taxon>
        <taxon>Tardibacter</taxon>
    </lineage>
</organism>
<keyword evidence="3" id="KW-1185">Reference proteome</keyword>
<geneLocation type="plasmid" evidence="3">
    <name>phsl1</name>
</geneLocation>
<dbReference type="EMBL" id="CP018222">
    <property type="protein sequence ID" value="API61264.1"/>
    <property type="molecule type" value="Genomic_DNA"/>
</dbReference>
<dbReference type="Proteomes" id="UP000182063">
    <property type="component" value="Plasmid pHSL1"/>
</dbReference>
<dbReference type="GO" id="GO:0016787">
    <property type="term" value="F:hydrolase activity"/>
    <property type="evidence" value="ECO:0007669"/>
    <property type="project" value="InterPro"/>
</dbReference>
<dbReference type="PANTHER" id="PTHR46623">
    <property type="entry name" value="CARBOXYMETHYLENEBUTENOLIDASE-RELATED"/>
    <property type="match status" value="1"/>
</dbReference>
<dbReference type="Pfam" id="PF01738">
    <property type="entry name" value="DLH"/>
    <property type="match status" value="1"/>
</dbReference>
<evidence type="ECO:0000259" key="1">
    <source>
        <dbReference type="Pfam" id="PF01738"/>
    </source>
</evidence>
<dbReference type="Gene3D" id="3.40.50.1820">
    <property type="entry name" value="alpha/beta hydrolase"/>
    <property type="match status" value="1"/>
</dbReference>
<dbReference type="KEGG" id="sphj:BSL82_17590"/>
<feature type="domain" description="Dienelactone hydrolase" evidence="1">
    <location>
        <begin position="35"/>
        <end position="221"/>
    </location>
</feature>
<accession>A0A1L4A051</accession>
<dbReference type="AlphaFoldDB" id="A0A1L4A051"/>
<dbReference type="InterPro" id="IPR002925">
    <property type="entry name" value="Dienelactn_hydro"/>
</dbReference>
<proteinExistence type="predicted"/>
<evidence type="ECO:0000313" key="3">
    <source>
        <dbReference type="Proteomes" id="UP000182063"/>
    </source>
</evidence>
<dbReference type="RefSeq" id="WP_072598893.1">
    <property type="nucleotide sequence ID" value="NZ_CP018222.1"/>
</dbReference>
<dbReference type="PANTHER" id="PTHR46623:SF6">
    <property type="entry name" value="ALPHA_BETA-HYDROLASES SUPERFAMILY PROTEIN"/>
    <property type="match status" value="1"/>
</dbReference>
<reference evidence="2 3" key="1">
    <citation type="submission" date="2016-11" db="EMBL/GenBank/DDBJ databases">
        <title>Complete Genome Sequence of alachlor-degrading Sphingomonas sp. strain JJ-A5.</title>
        <authorList>
            <person name="Lee H."/>
            <person name="Ka J.-O."/>
        </authorList>
    </citation>
    <scope>NUCLEOTIDE SEQUENCE [LARGE SCALE GENOMIC DNA]</scope>
    <source>
        <strain evidence="2 3">JJ-A5</strain>
        <plasmid evidence="3">phsl1</plasmid>
    </source>
</reference>
<sequence>MCHIEQCSSFPSGDAGVLFQDGEISGYRFGDDASDRRIAVLPDIYGCTSFYRGFAAYLAARGAVVDLIRTFEDLGKLAEHTREAAFERRHRLKDRTFVDAFERYARRRGIGGVVGFCIGGLFVYELARRNLPAALVSFYGFPQGLPNQEAVDVPLTYLDTVTTPHLTLFGAEDDLISEEVQTRLADIGQRQPACQVRAFTGSGHGFLTDLDGADAGRRDNAAKALALCEEALFVTARTTA</sequence>
<dbReference type="InterPro" id="IPR051049">
    <property type="entry name" value="Dienelactone_hydrolase-like"/>
</dbReference>
<dbReference type="SUPFAM" id="SSF53474">
    <property type="entry name" value="alpha/beta-Hydrolases"/>
    <property type="match status" value="1"/>
</dbReference>
<gene>
    <name evidence="2" type="ORF">BSL82_17590</name>
</gene>